<reference evidence="10 11" key="1">
    <citation type="submission" date="2020-08" db="EMBL/GenBank/DDBJ databases">
        <authorList>
            <person name="Hejnol A."/>
        </authorList>
    </citation>
    <scope>NUCLEOTIDE SEQUENCE [LARGE SCALE GENOMIC DNA]</scope>
</reference>
<dbReference type="Gene3D" id="3.30.450.30">
    <property type="entry name" value="Dynein light chain 2a, cytoplasmic"/>
    <property type="match status" value="1"/>
</dbReference>
<accession>A0A7I8VCL8</accession>
<name>A0A7I8VCL8_9ANNE</name>
<evidence type="ECO:0000256" key="8">
    <source>
        <dbReference type="ARBA" id="ARBA00059169"/>
    </source>
</evidence>
<dbReference type="Proteomes" id="UP000549394">
    <property type="component" value="Unassembled WGS sequence"/>
</dbReference>
<evidence type="ECO:0000256" key="4">
    <source>
        <dbReference type="ARBA" id="ARBA00022490"/>
    </source>
</evidence>
<keyword evidence="3" id="KW-0217">Developmental protein</keyword>
<evidence type="ECO:0000256" key="7">
    <source>
        <dbReference type="ARBA" id="ARBA00023121"/>
    </source>
</evidence>
<evidence type="ECO:0000256" key="6">
    <source>
        <dbReference type="ARBA" id="ARBA00022871"/>
    </source>
</evidence>
<sequence length="155" mass="17268">MATGTMLDYEMSKKDHLQKKGVPDKVKLNQLQNLLHDALLATGHVSRGALIKQKDCSLKASTVGFSIPFDQMQLICDAFSNLNTTREQGVLFEGRLYKCVRADKNSIYGKHGKRGIVLVKTQTLIVVGVYSENMYPSVCIESVEKLGDYLKEKGK</sequence>
<dbReference type="GO" id="GO:0005938">
    <property type="term" value="C:cell cortex"/>
    <property type="evidence" value="ECO:0007669"/>
    <property type="project" value="TreeGrafter"/>
</dbReference>
<dbReference type="InterPro" id="IPR005455">
    <property type="entry name" value="PFN_euk"/>
</dbReference>
<evidence type="ECO:0000313" key="11">
    <source>
        <dbReference type="Proteomes" id="UP000549394"/>
    </source>
</evidence>
<gene>
    <name evidence="10" type="ORF">DGYR_LOCUS2806</name>
</gene>
<dbReference type="InterPro" id="IPR036140">
    <property type="entry name" value="PFN_sf"/>
</dbReference>
<evidence type="ECO:0000256" key="3">
    <source>
        <dbReference type="ARBA" id="ARBA00022473"/>
    </source>
</evidence>
<dbReference type="PANTHER" id="PTHR11604:SF2">
    <property type="entry name" value="PROFILIN-4"/>
    <property type="match status" value="1"/>
</dbReference>
<keyword evidence="6" id="KW-0744">Spermatogenesis</keyword>
<keyword evidence="7" id="KW-0446">Lipid-binding</keyword>
<keyword evidence="11" id="KW-1185">Reference proteome</keyword>
<keyword evidence="9" id="KW-0009">Actin-binding</keyword>
<dbReference type="SUPFAM" id="SSF55770">
    <property type="entry name" value="Profilin (actin-binding protein)"/>
    <property type="match status" value="1"/>
</dbReference>
<dbReference type="PRINTS" id="PR01640">
    <property type="entry name" value="PROFILINPLNT"/>
</dbReference>
<dbReference type="GO" id="GO:0003785">
    <property type="term" value="F:actin monomer binding"/>
    <property type="evidence" value="ECO:0007669"/>
    <property type="project" value="TreeGrafter"/>
</dbReference>
<dbReference type="Pfam" id="PF00235">
    <property type="entry name" value="Profilin"/>
    <property type="match status" value="1"/>
</dbReference>
<organism evidence="10 11">
    <name type="scientific">Dimorphilus gyrociliatus</name>
    <dbReference type="NCBI Taxonomy" id="2664684"/>
    <lineage>
        <taxon>Eukaryota</taxon>
        <taxon>Metazoa</taxon>
        <taxon>Spiralia</taxon>
        <taxon>Lophotrochozoa</taxon>
        <taxon>Annelida</taxon>
        <taxon>Polychaeta</taxon>
        <taxon>Polychaeta incertae sedis</taxon>
        <taxon>Dinophilidae</taxon>
        <taxon>Dimorphilus</taxon>
    </lineage>
</organism>
<keyword evidence="4" id="KW-0963">Cytoplasm</keyword>
<evidence type="ECO:0000256" key="2">
    <source>
        <dbReference type="ARBA" id="ARBA00010058"/>
    </source>
</evidence>
<evidence type="ECO:0000256" key="5">
    <source>
        <dbReference type="ARBA" id="ARBA00022782"/>
    </source>
</evidence>
<proteinExistence type="inferred from homology"/>
<comment type="caution">
    <text evidence="10">The sequence shown here is derived from an EMBL/GenBank/DDBJ whole genome shotgun (WGS) entry which is preliminary data.</text>
</comment>
<dbReference type="PANTHER" id="PTHR11604">
    <property type="entry name" value="PROFILIN"/>
    <property type="match status" value="1"/>
</dbReference>
<dbReference type="FunFam" id="3.30.450.30:FF:000007">
    <property type="entry name" value="Profilin"/>
    <property type="match status" value="1"/>
</dbReference>
<comment type="similarity">
    <text evidence="2 9">Belongs to the profilin family.</text>
</comment>
<dbReference type="EMBL" id="CAJFCJ010000004">
    <property type="protein sequence ID" value="CAD5113889.1"/>
    <property type="molecule type" value="Genomic_DNA"/>
</dbReference>
<dbReference type="SMART" id="SM00392">
    <property type="entry name" value="PROF"/>
    <property type="match status" value="1"/>
</dbReference>
<comment type="subcellular location">
    <subcellularLocation>
        <location evidence="1">Cytoplasm</location>
    </subcellularLocation>
</comment>
<evidence type="ECO:0000256" key="9">
    <source>
        <dbReference type="RuleBase" id="RU003909"/>
    </source>
</evidence>
<dbReference type="OrthoDB" id="421374at2759"/>
<evidence type="ECO:0000313" key="10">
    <source>
        <dbReference type="EMBL" id="CAD5113889.1"/>
    </source>
</evidence>
<protein>
    <recommendedName>
        <fullName evidence="9">Profilin</fullName>
    </recommendedName>
</protein>
<dbReference type="PRINTS" id="PR00392">
    <property type="entry name" value="PROFILIN"/>
</dbReference>
<dbReference type="GO" id="GO:0007283">
    <property type="term" value="P:spermatogenesis"/>
    <property type="evidence" value="ECO:0007669"/>
    <property type="project" value="UniProtKB-KW"/>
</dbReference>
<dbReference type="AlphaFoldDB" id="A0A7I8VCL8"/>
<comment type="function">
    <text evidence="8">Involved in male fertility. Required for manchette development and acrosome biogenesis during spermiogenesis. Binds in vitro to phospholipids, including phosphatidylinositol 3-phosphate (PtdIns(3)P), phosphatidylinositol 4,5-bisphosphate (PtdIns(4,5)P2), phosphatidylinositol 4-phosphate (PtdIns(4)P) and phosphatidic acid (PA). Contrary to other profilin family members, does not bind to actin in vitro.</text>
</comment>
<dbReference type="GO" id="GO:0030154">
    <property type="term" value="P:cell differentiation"/>
    <property type="evidence" value="ECO:0007669"/>
    <property type="project" value="UniProtKB-KW"/>
</dbReference>
<dbReference type="InterPro" id="IPR048278">
    <property type="entry name" value="PFN"/>
</dbReference>
<evidence type="ECO:0000256" key="1">
    <source>
        <dbReference type="ARBA" id="ARBA00004496"/>
    </source>
</evidence>
<dbReference type="CDD" id="cd00148">
    <property type="entry name" value="PROF"/>
    <property type="match status" value="1"/>
</dbReference>
<keyword evidence="5" id="KW-0221">Differentiation</keyword>
<dbReference type="GO" id="GO:0008289">
    <property type="term" value="F:lipid binding"/>
    <property type="evidence" value="ECO:0007669"/>
    <property type="project" value="UniProtKB-KW"/>
</dbReference>